<dbReference type="AlphaFoldDB" id="A0A1K2IMX5"/>
<dbReference type="InterPro" id="IPR052025">
    <property type="entry name" value="Xyloglucanase_GH74"/>
</dbReference>
<protein>
    <recommendedName>
        <fullName evidence="3">Sortilin, neurotensin receptor 3</fullName>
    </recommendedName>
</protein>
<dbReference type="SUPFAM" id="SSF110296">
    <property type="entry name" value="Oligoxyloglucan reducing end-specific cellobiohydrolase"/>
    <property type="match status" value="3"/>
</dbReference>
<dbReference type="STRING" id="369401.SAMN05428642_103227"/>
<dbReference type="CDD" id="cd15482">
    <property type="entry name" value="Sialidase_non-viral"/>
    <property type="match status" value="2"/>
</dbReference>
<name>A0A1K2IMX5_9FLAO</name>
<dbReference type="EMBL" id="FPKV01000003">
    <property type="protein sequence ID" value="SFZ93602.1"/>
    <property type="molecule type" value="Genomic_DNA"/>
</dbReference>
<dbReference type="GO" id="GO:0010411">
    <property type="term" value="P:xyloglucan metabolic process"/>
    <property type="evidence" value="ECO:0007669"/>
    <property type="project" value="TreeGrafter"/>
</dbReference>
<dbReference type="InterPro" id="IPR015943">
    <property type="entry name" value="WD40/YVTN_repeat-like_dom_sf"/>
</dbReference>
<evidence type="ECO:0000313" key="1">
    <source>
        <dbReference type="EMBL" id="SFZ93602.1"/>
    </source>
</evidence>
<gene>
    <name evidence="1" type="ORF">SAMN05428642_103227</name>
</gene>
<dbReference type="RefSeq" id="WP_072402854.1">
    <property type="nucleotide sequence ID" value="NZ_FPKV01000003.1"/>
</dbReference>
<proteinExistence type="predicted"/>
<dbReference type="Proteomes" id="UP000182544">
    <property type="component" value="Unassembled WGS sequence"/>
</dbReference>
<evidence type="ECO:0000313" key="2">
    <source>
        <dbReference type="Proteomes" id="UP000182544"/>
    </source>
</evidence>
<organism evidence="1 2">
    <name type="scientific">Flaviramulus basaltis</name>
    <dbReference type="NCBI Taxonomy" id="369401"/>
    <lineage>
        <taxon>Bacteria</taxon>
        <taxon>Pseudomonadati</taxon>
        <taxon>Bacteroidota</taxon>
        <taxon>Flavobacteriia</taxon>
        <taxon>Flavobacteriales</taxon>
        <taxon>Flavobacteriaceae</taxon>
        <taxon>Flaviramulus</taxon>
    </lineage>
</organism>
<dbReference type="OrthoDB" id="9757947at2"/>
<dbReference type="PANTHER" id="PTHR43739:SF5">
    <property type="entry name" value="EXO-ALPHA-SIALIDASE"/>
    <property type="match status" value="1"/>
</dbReference>
<keyword evidence="2" id="KW-1185">Reference proteome</keyword>
<accession>A0A1K2IMX5</accession>
<dbReference type="Gene3D" id="2.130.10.10">
    <property type="entry name" value="YVTN repeat-like/Quinoprotein amine dehydrogenase"/>
    <property type="match status" value="4"/>
</dbReference>
<reference evidence="1 2" key="1">
    <citation type="submission" date="2016-10" db="EMBL/GenBank/DDBJ databases">
        <authorList>
            <person name="de Groot N.N."/>
        </authorList>
    </citation>
    <scope>NUCLEOTIDE SEQUENCE [LARGE SCALE GENOMIC DNA]</scope>
    <source>
        <strain evidence="1 2">DSM 18180</strain>
    </source>
</reference>
<evidence type="ECO:0008006" key="3">
    <source>
        <dbReference type="Google" id="ProtNLM"/>
    </source>
</evidence>
<sequence>MKKKVILFSIFLACGTLIHCTSFGKKEKLGNSGNSIAISDSIHKPKIKLLPVVFKEEYDEGLIPGDNSQFILDFTYSESDPDRIYAAQDVSCVWVSNNGGRNWNTLKNKGLYAPAMISIEADPLDKNRVLAVAQSRFYDTIHLDYQGIYLSKDGGLNWEKVAPRTKLGEIRGSTKLITYAPSSKSEALGYAKRWYAAFSEYRKEANGSTNTADDGLLTSNDGGNTWQEIRKLPSSLFGNKIYGIKVDPLNENKLFLYGEEGLFILNNAPDSNDEITKISGTNGLPKGSVYGKVYISKDSNTLIVPVANTGMYKSINNGKSWNLLYAWTDVLLAFYNEGFPDVIYTTGSNTTEGQVRVSKDGGTTWHTNINSKQRPGYNDGNWNQGINSIFARIIPDPRNPDRAFAQGHAKFHQTDDGGLNWVDSSSGFNGSQYTGMNMQQMFDPNNPDHFVYFMIDRGVHVTENRGRYFNDNTIKKVDFEGIHKTVYGAAMCPSIDSSKVLLASVNKTPSGKLLRSNDNGKTWKEVVSSGLKSRFFVAFHHQNPQYAYQWRERSDDYGITWKELKSMPKNTMICGMSPSNGDIIYAVDNLKGGVAKKIWISLDKGDTWKEKPVISVDWDLTVPGPDRHLIFNVHPTNPNIVYTSNEKGGVTQWDLSSNKTIQTDIDVLNGETEENFYINRFVIDPKFPDIMYAMNQRINTGNKFFMSENGGKSWINISSGFPNTYYNALAVSPITGEVFFSGPNGCRVMLPPYETTNTAYELIPYKNTHIDDTY</sequence>
<dbReference type="PANTHER" id="PTHR43739">
    <property type="entry name" value="XYLOGLUCANASE (EUROFUNG)"/>
    <property type="match status" value="1"/>
</dbReference>